<keyword evidence="3" id="KW-1185">Reference proteome</keyword>
<dbReference type="InterPro" id="IPR052935">
    <property type="entry name" value="Mg2+_PAP"/>
</dbReference>
<dbReference type="InterPro" id="IPR019236">
    <property type="entry name" value="APP1_cat"/>
</dbReference>
<feature type="domain" description="Phosphatidate phosphatase APP1 catalytic" evidence="1">
    <location>
        <begin position="144"/>
        <end position="294"/>
    </location>
</feature>
<dbReference type="AlphaFoldDB" id="A0A1Y5ST95"/>
<reference evidence="2 3" key="1">
    <citation type="submission" date="2017-03" db="EMBL/GenBank/DDBJ databases">
        <authorList>
            <person name="Afonso C.L."/>
            <person name="Miller P.J."/>
            <person name="Scott M.A."/>
            <person name="Spackman E."/>
            <person name="Goraichik I."/>
            <person name="Dimitrov K.M."/>
            <person name="Suarez D.L."/>
            <person name="Swayne D.E."/>
        </authorList>
    </citation>
    <scope>NUCLEOTIDE SEQUENCE [LARGE SCALE GENOMIC DNA]</scope>
    <source>
        <strain evidence="2 3">CECT 7066</strain>
    </source>
</reference>
<dbReference type="PANTHER" id="PTHR28208:SF3">
    <property type="entry name" value="PHOSPHATIDATE PHOSPHATASE APP1"/>
    <property type="match status" value="1"/>
</dbReference>
<gene>
    <name evidence="2" type="ORF">PAM7066_02115</name>
</gene>
<dbReference type="STRING" id="315423.SAMN04488020_105171"/>
<dbReference type="Proteomes" id="UP000193870">
    <property type="component" value="Unassembled WGS sequence"/>
</dbReference>
<dbReference type="EMBL" id="FWFV01000005">
    <property type="protein sequence ID" value="SLN47573.1"/>
    <property type="molecule type" value="Genomic_DNA"/>
</dbReference>
<name>A0A1Y5ST95_9RHOB</name>
<dbReference type="OrthoDB" id="9789875at2"/>
<dbReference type="RefSeq" id="WP_085854096.1">
    <property type="nucleotide sequence ID" value="NZ_FOPF01000005.1"/>
</dbReference>
<evidence type="ECO:0000313" key="3">
    <source>
        <dbReference type="Proteomes" id="UP000193870"/>
    </source>
</evidence>
<accession>A0A1Y5ST95</accession>
<dbReference type="Pfam" id="PF09949">
    <property type="entry name" value="APP1_cat"/>
    <property type="match status" value="1"/>
</dbReference>
<dbReference type="PANTHER" id="PTHR28208">
    <property type="entry name" value="PHOSPHATIDATE PHOSPHATASE APP1"/>
    <property type="match status" value="1"/>
</dbReference>
<protein>
    <recommendedName>
        <fullName evidence="1">Phosphatidate phosphatase APP1 catalytic domain-containing protein</fullName>
    </recommendedName>
</protein>
<evidence type="ECO:0000313" key="2">
    <source>
        <dbReference type="EMBL" id="SLN47573.1"/>
    </source>
</evidence>
<organism evidence="2 3">
    <name type="scientific">Palleronia marisminoris</name>
    <dbReference type="NCBI Taxonomy" id="315423"/>
    <lineage>
        <taxon>Bacteria</taxon>
        <taxon>Pseudomonadati</taxon>
        <taxon>Pseudomonadota</taxon>
        <taxon>Alphaproteobacteria</taxon>
        <taxon>Rhodobacterales</taxon>
        <taxon>Roseobacteraceae</taxon>
        <taxon>Palleronia</taxon>
    </lineage>
</organism>
<dbReference type="GO" id="GO:0008195">
    <property type="term" value="F:phosphatidate phosphatase activity"/>
    <property type="evidence" value="ECO:0007669"/>
    <property type="project" value="InterPro"/>
</dbReference>
<evidence type="ECO:0000259" key="1">
    <source>
        <dbReference type="Pfam" id="PF09949"/>
    </source>
</evidence>
<proteinExistence type="predicted"/>
<sequence length="337" mass="36573">MRLKPALHRAAIWGERAFDRAFPAKTPENPVLDTYRGYGVPDGIVLRARVLASLRRTTPDPGQSRWQNLRQMASLFLTHEVADVTVVAVESGLTAVSDEEGYITLKIPGEFAPGWHRITLEIKDVPDSRVVAEALVPSADARLGIVTDIDDTLIQTGAYSLAKNLWTTFTGSATSRRVFADATVLLDHLSGHGRNPVFYVSSSPWNLHAFLGKVFDRAGLVPGPIFLRDLGIGENQFISRGHGNHKGGAIDRIMAANPDLPFVLIGDTGQHDAEIYLEACHRHGGRIDAVILREPGSGPDDASRNAISTMRRLGVIVAHGTDFGQVAEALERGGLQI</sequence>